<feature type="compositionally biased region" description="Pro residues" evidence="1">
    <location>
        <begin position="195"/>
        <end position="205"/>
    </location>
</feature>
<evidence type="ECO:0000313" key="3">
    <source>
        <dbReference type="Proteomes" id="UP000717328"/>
    </source>
</evidence>
<dbReference type="OrthoDB" id="3246206at2759"/>
<protein>
    <submittedName>
        <fullName evidence="2">Uncharacterized protein</fullName>
    </submittedName>
</protein>
<feature type="compositionally biased region" description="Low complexity" evidence="1">
    <location>
        <begin position="155"/>
        <end position="172"/>
    </location>
</feature>
<reference evidence="2" key="2">
    <citation type="submission" date="2021-10" db="EMBL/GenBank/DDBJ databases">
        <title>Phylogenomics reveals ancestral predisposition of the termite-cultivated fungus Termitomyces towards a domesticated lifestyle.</title>
        <authorList>
            <person name="Auxier B."/>
            <person name="Grum-Grzhimaylo A."/>
            <person name="Cardenas M.E."/>
            <person name="Lodge J.D."/>
            <person name="Laessoe T."/>
            <person name="Pedersen O."/>
            <person name="Smith M.E."/>
            <person name="Kuyper T.W."/>
            <person name="Franco-Molano E.A."/>
            <person name="Baroni T.J."/>
            <person name="Aanen D.K."/>
        </authorList>
    </citation>
    <scope>NUCLEOTIDE SEQUENCE</scope>
    <source>
        <strain evidence="2">D49</strain>
    </source>
</reference>
<feature type="compositionally biased region" description="Low complexity" evidence="1">
    <location>
        <begin position="183"/>
        <end position="194"/>
    </location>
</feature>
<evidence type="ECO:0000313" key="2">
    <source>
        <dbReference type="EMBL" id="KAG5637813.1"/>
    </source>
</evidence>
<dbReference type="EMBL" id="JABCKI010005802">
    <property type="protein sequence ID" value="KAG5637813.1"/>
    <property type="molecule type" value="Genomic_DNA"/>
</dbReference>
<feature type="region of interest" description="Disordered" evidence="1">
    <location>
        <begin position="302"/>
        <end position="362"/>
    </location>
</feature>
<dbReference type="AlphaFoldDB" id="A0A9P7K5K2"/>
<reference evidence="2" key="1">
    <citation type="submission" date="2021-02" db="EMBL/GenBank/DDBJ databases">
        <authorList>
            <person name="Nieuwenhuis M."/>
            <person name="Van De Peppel L.J.J."/>
        </authorList>
    </citation>
    <scope>NUCLEOTIDE SEQUENCE</scope>
    <source>
        <strain evidence="2">D49</strain>
    </source>
</reference>
<keyword evidence="3" id="KW-1185">Reference proteome</keyword>
<feature type="region of interest" description="Disordered" evidence="1">
    <location>
        <begin position="105"/>
        <end position="227"/>
    </location>
</feature>
<feature type="compositionally biased region" description="Polar residues" evidence="1">
    <location>
        <begin position="124"/>
        <end position="141"/>
    </location>
</feature>
<dbReference type="Proteomes" id="UP000717328">
    <property type="component" value="Unassembled WGS sequence"/>
</dbReference>
<gene>
    <name evidence="2" type="ORF">H0H81_003145</name>
</gene>
<accession>A0A9P7K5K2</accession>
<evidence type="ECO:0000256" key="1">
    <source>
        <dbReference type="SAM" id="MobiDB-lite"/>
    </source>
</evidence>
<feature type="region of interest" description="Disordered" evidence="1">
    <location>
        <begin position="52"/>
        <end position="84"/>
    </location>
</feature>
<sequence>MAGISVDVWHVFGTTALLPPQLSLYEPHIAPKIEQWAQEFLANREARRKQRAGLVPVSAVPHSDSSRNSGSGSGDEDEPDAGDKRDLLGESIELQNLVASEVHGWRRQVNRSQSAPRLRRRGKATSSGSHLEESAATTSRSPFVPMSPTHVIFDPSLPSTPTSTIPSIESSPAPRPTTLQEAPSLSSTLLSLSPPQVPARLPTPPASSLASPAAPQSPPFIPSLSQSYPADLEHEHGLEFLSAPSSRAESPFVSFSRPISTNDTGTGLSNSNYYSFSSPTALSPPSVLSPLDPFTSPSLILRPPSRSLSDVDLMSDFGGQGPLSPGAISAMSFDEHLDTDDEEDEGSDGSGSSWASTGARSP</sequence>
<name>A0A9P7K5K2_9AGAR</name>
<organism evidence="2 3">
    <name type="scientific">Sphagnurus paluster</name>
    <dbReference type="NCBI Taxonomy" id="117069"/>
    <lineage>
        <taxon>Eukaryota</taxon>
        <taxon>Fungi</taxon>
        <taxon>Dikarya</taxon>
        <taxon>Basidiomycota</taxon>
        <taxon>Agaricomycotina</taxon>
        <taxon>Agaricomycetes</taxon>
        <taxon>Agaricomycetidae</taxon>
        <taxon>Agaricales</taxon>
        <taxon>Tricholomatineae</taxon>
        <taxon>Lyophyllaceae</taxon>
        <taxon>Sphagnurus</taxon>
    </lineage>
</organism>
<feature type="compositionally biased region" description="Acidic residues" evidence="1">
    <location>
        <begin position="337"/>
        <end position="347"/>
    </location>
</feature>
<proteinExistence type="predicted"/>
<comment type="caution">
    <text evidence="2">The sequence shown here is derived from an EMBL/GenBank/DDBJ whole genome shotgun (WGS) entry which is preliminary data.</text>
</comment>